<protein>
    <submittedName>
        <fullName evidence="1">Unnamed protein product</fullName>
    </submittedName>
</protein>
<reference evidence="1" key="1">
    <citation type="submission" date="2023-04" db="EMBL/GenBank/DDBJ databases">
        <title>Ambrosiozyma monospora NBRC 10751.</title>
        <authorList>
            <person name="Ichikawa N."/>
            <person name="Sato H."/>
            <person name="Tonouchi N."/>
        </authorList>
    </citation>
    <scope>NUCLEOTIDE SEQUENCE</scope>
    <source>
        <strain evidence="1">NBRC 10751</strain>
    </source>
</reference>
<evidence type="ECO:0000313" key="2">
    <source>
        <dbReference type="Proteomes" id="UP001165064"/>
    </source>
</evidence>
<evidence type="ECO:0000313" key="1">
    <source>
        <dbReference type="EMBL" id="GME84670.1"/>
    </source>
</evidence>
<organism evidence="1 2">
    <name type="scientific">Ambrosiozyma monospora</name>
    <name type="common">Yeast</name>
    <name type="synonym">Endomycopsis monosporus</name>
    <dbReference type="NCBI Taxonomy" id="43982"/>
    <lineage>
        <taxon>Eukaryota</taxon>
        <taxon>Fungi</taxon>
        <taxon>Dikarya</taxon>
        <taxon>Ascomycota</taxon>
        <taxon>Saccharomycotina</taxon>
        <taxon>Pichiomycetes</taxon>
        <taxon>Pichiales</taxon>
        <taxon>Pichiaceae</taxon>
        <taxon>Ambrosiozyma</taxon>
    </lineage>
</organism>
<sequence length="108" mass="12745">MYDENSVQQRPGYEVGTKETFNERLQKYRVDFRLMLNSRSDRPKPCWINANGIESFTLNTILKDCDGNVSHFKSQLRVFKLVNNDKNHEHDLKFVSNIRFLINSLFSS</sequence>
<dbReference type="EMBL" id="BSXS01005670">
    <property type="protein sequence ID" value="GME84670.1"/>
    <property type="molecule type" value="Genomic_DNA"/>
</dbReference>
<name>A0ACB5TCG2_AMBMO</name>
<accession>A0ACB5TCG2</accession>
<comment type="caution">
    <text evidence="1">The sequence shown here is derived from an EMBL/GenBank/DDBJ whole genome shotgun (WGS) entry which is preliminary data.</text>
</comment>
<keyword evidence="2" id="KW-1185">Reference proteome</keyword>
<gene>
    <name evidence="1" type="ORF">Amon02_000700700</name>
</gene>
<dbReference type="Proteomes" id="UP001165064">
    <property type="component" value="Unassembled WGS sequence"/>
</dbReference>
<proteinExistence type="predicted"/>